<feature type="compositionally biased region" description="Basic and acidic residues" evidence="5">
    <location>
        <begin position="1044"/>
        <end position="1059"/>
    </location>
</feature>
<feature type="domain" description="RING-type" evidence="7">
    <location>
        <begin position="40"/>
        <end position="79"/>
    </location>
</feature>
<accession>A0AAX6IES9</accession>
<evidence type="ECO:0000256" key="3">
    <source>
        <dbReference type="ARBA" id="ARBA00022833"/>
    </source>
</evidence>
<evidence type="ECO:0000313" key="9">
    <source>
        <dbReference type="Proteomes" id="UP001140949"/>
    </source>
</evidence>
<feature type="domain" description="PHD-type" evidence="6">
    <location>
        <begin position="72"/>
        <end position="193"/>
    </location>
</feature>
<dbReference type="CDD" id="cd15517">
    <property type="entry name" value="PHD_TCF19_like"/>
    <property type="match status" value="1"/>
</dbReference>
<feature type="region of interest" description="Disordered" evidence="5">
    <location>
        <begin position="1242"/>
        <end position="1282"/>
    </location>
</feature>
<evidence type="ECO:0000313" key="8">
    <source>
        <dbReference type="EMBL" id="KAJ6851840.1"/>
    </source>
</evidence>
<feature type="region of interest" description="Disordered" evidence="5">
    <location>
        <begin position="799"/>
        <end position="859"/>
    </location>
</feature>
<dbReference type="PANTHER" id="PTHR15315">
    <property type="entry name" value="RING FINGER PROTEIN 41, 151"/>
    <property type="match status" value="1"/>
</dbReference>
<dbReference type="InterPro" id="IPR013083">
    <property type="entry name" value="Znf_RING/FYVE/PHD"/>
</dbReference>
<keyword evidence="1" id="KW-0479">Metal-binding</keyword>
<keyword evidence="9" id="KW-1185">Reference proteome</keyword>
<dbReference type="PROSITE" id="PS00518">
    <property type="entry name" value="ZF_RING_1"/>
    <property type="match status" value="1"/>
</dbReference>
<dbReference type="SMART" id="SM00249">
    <property type="entry name" value="PHD"/>
    <property type="match status" value="1"/>
</dbReference>
<dbReference type="InterPro" id="IPR011011">
    <property type="entry name" value="Znf_FYVE_PHD"/>
</dbReference>
<feature type="region of interest" description="Disordered" evidence="5">
    <location>
        <begin position="1029"/>
        <end position="1059"/>
    </location>
</feature>
<feature type="compositionally biased region" description="Polar residues" evidence="5">
    <location>
        <begin position="800"/>
        <end position="816"/>
    </location>
</feature>
<feature type="compositionally biased region" description="Polar residues" evidence="5">
    <location>
        <begin position="1247"/>
        <end position="1261"/>
    </location>
</feature>
<dbReference type="Gene3D" id="3.30.40.10">
    <property type="entry name" value="Zinc/RING finger domain, C3HC4 (zinc finger)"/>
    <property type="match status" value="2"/>
</dbReference>
<dbReference type="Pfam" id="PF00628">
    <property type="entry name" value="PHD"/>
    <property type="match status" value="1"/>
</dbReference>
<proteinExistence type="predicted"/>
<evidence type="ECO:0000256" key="4">
    <source>
        <dbReference type="PROSITE-ProRule" id="PRU00175"/>
    </source>
</evidence>
<feature type="compositionally biased region" description="Polar residues" evidence="5">
    <location>
        <begin position="1271"/>
        <end position="1282"/>
    </location>
</feature>
<dbReference type="PROSITE" id="PS50089">
    <property type="entry name" value="ZF_RING_2"/>
    <property type="match status" value="1"/>
</dbReference>
<reference evidence="8" key="1">
    <citation type="journal article" date="2023" name="GigaByte">
        <title>Genome assembly of the bearded iris, Iris pallida Lam.</title>
        <authorList>
            <person name="Bruccoleri R.E."/>
            <person name="Oakeley E.J."/>
            <person name="Faust A.M.E."/>
            <person name="Altorfer M."/>
            <person name="Dessus-Babus S."/>
            <person name="Burckhardt D."/>
            <person name="Oertli M."/>
            <person name="Naumann U."/>
            <person name="Petersen F."/>
            <person name="Wong J."/>
        </authorList>
    </citation>
    <scope>NUCLEOTIDE SEQUENCE</scope>
    <source>
        <strain evidence="8">GSM-AAB239-AS_SAM_17_03QT</strain>
    </source>
</reference>
<reference evidence="8" key="2">
    <citation type="submission" date="2023-04" db="EMBL/GenBank/DDBJ databases">
        <authorList>
            <person name="Bruccoleri R.E."/>
            <person name="Oakeley E.J."/>
            <person name="Faust A.-M."/>
            <person name="Dessus-Babus S."/>
            <person name="Altorfer M."/>
            <person name="Burckhardt D."/>
            <person name="Oertli M."/>
            <person name="Naumann U."/>
            <person name="Petersen F."/>
            <person name="Wong J."/>
        </authorList>
    </citation>
    <scope>NUCLEOTIDE SEQUENCE</scope>
    <source>
        <strain evidence="8">GSM-AAB239-AS_SAM_17_03QT</strain>
        <tissue evidence="8">Leaf</tissue>
    </source>
</reference>
<dbReference type="InterPro" id="IPR017907">
    <property type="entry name" value="Znf_RING_CS"/>
</dbReference>
<dbReference type="PROSITE" id="PS50016">
    <property type="entry name" value="ZF_PHD_2"/>
    <property type="match status" value="1"/>
</dbReference>
<feature type="region of interest" description="Disordered" evidence="5">
    <location>
        <begin position="404"/>
        <end position="428"/>
    </location>
</feature>
<evidence type="ECO:0000256" key="2">
    <source>
        <dbReference type="ARBA" id="ARBA00022771"/>
    </source>
</evidence>
<dbReference type="GO" id="GO:0061630">
    <property type="term" value="F:ubiquitin protein ligase activity"/>
    <property type="evidence" value="ECO:0007669"/>
    <property type="project" value="TreeGrafter"/>
</dbReference>
<dbReference type="SUPFAM" id="SSF57850">
    <property type="entry name" value="RING/U-box"/>
    <property type="match status" value="1"/>
</dbReference>
<dbReference type="InterPro" id="IPR001965">
    <property type="entry name" value="Znf_PHD"/>
</dbReference>
<dbReference type="SUPFAM" id="SSF57903">
    <property type="entry name" value="FYVE/PHD zinc finger"/>
    <property type="match status" value="1"/>
</dbReference>
<evidence type="ECO:0000256" key="1">
    <source>
        <dbReference type="ARBA" id="ARBA00022723"/>
    </source>
</evidence>
<dbReference type="EMBL" id="JANAVB010002000">
    <property type="protein sequence ID" value="KAJ6851840.1"/>
    <property type="molecule type" value="Genomic_DNA"/>
</dbReference>
<feature type="region of interest" description="Disordered" evidence="5">
    <location>
        <begin position="561"/>
        <end position="580"/>
    </location>
</feature>
<evidence type="ECO:0000256" key="5">
    <source>
        <dbReference type="SAM" id="MobiDB-lite"/>
    </source>
</evidence>
<comment type="caution">
    <text evidence="8">The sequence shown here is derived from an EMBL/GenBank/DDBJ whole genome shotgun (WGS) entry which is preliminary data.</text>
</comment>
<dbReference type="Pfam" id="PF00097">
    <property type="entry name" value="zf-C3HC4"/>
    <property type="match status" value="1"/>
</dbReference>
<name>A0AAX6IES9_IRIPA</name>
<evidence type="ECO:0000259" key="7">
    <source>
        <dbReference type="PROSITE" id="PS50089"/>
    </source>
</evidence>
<protein>
    <submittedName>
        <fullName evidence="8">Uncharacterized protein</fullName>
    </submittedName>
</protein>
<dbReference type="PANTHER" id="PTHR15315:SF26">
    <property type="entry name" value="E3 UBIQUITIN-PROTEIN LIGASE NRDP1"/>
    <property type="match status" value="1"/>
</dbReference>
<dbReference type="InterPro" id="IPR018957">
    <property type="entry name" value="Znf_C3HC4_RING-type"/>
</dbReference>
<keyword evidence="3" id="KW-0862">Zinc</keyword>
<dbReference type="SMART" id="SM00184">
    <property type="entry name" value="RING"/>
    <property type="match status" value="1"/>
</dbReference>
<evidence type="ECO:0000259" key="6">
    <source>
        <dbReference type="PROSITE" id="PS50016"/>
    </source>
</evidence>
<gene>
    <name evidence="8" type="ORF">M6B38_257555</name>
</gene>
<dbReference type="InterPro" id="IPR019787">
    <property type="entry name" value="Znf_PHD-finger"/>
</dbReference>
<dbReference type="InterPro" id="IPR001841">
    <property type="entry name" value="Znf_RING"/>
</dbReference>
<keyword evidence="2 4" id="KW-0863">Zinc-finger</keyword>
<feature type="compositionally biased region" description="Polar residues" evidence="5">
    <location>
        <begin position="829"/>
        <end position="838"/>
    </location>
</feature>
<organism evidence="8 9">
    <name type="scientific">Iris pallida</name>
    <name type="common">Sweet iris</name>
    <dbReference type="NCBI Taxonomy" id="29817"/>
    <lineage>
        <taxon>Eukaryota</taxon>
        <taxon>Viridiplantae</taxon>
        <taxon>Streptophyta</taxon>
        <taxon>Embryophyta</taxon>
        <taxon>Tracheophyta</taxon>
        <taxon>Spermatophyta</taxon>
        <taxon>Magnoliopsida</taxon>
        <taxon>Liliopsida</taxon>
        <taxon>Asparagales</taxon>
        <taxon>Iridaceae</taxon>
        <taxon>Iridoideae</taxon>
        <taxon>Irideae</taxon>
        <taxon>Iris</taxon>
    </lineage>
</organism>
<dbReference type="GO" id="GO:0008270">
    <property type="term" value="F:zinc ion binding"/>
    <property type="evidence" value="ECO:0007669"/>
    <property type="project" value="UniProtKB-KW"/>
</dbReference>
<dbReference type="Proteomes" id="UP001140949">
    <property type="component" value="Unassembled WGS sequence"/>
</dbReference>
<sequence>METEPSSEAMDLHSSAHVDSDGAVADDDEADYSAFENERCGICADVVIDRGVLDCCQHWFCFTCIDNWSTITTLCPLCKNEFQLITCLPVYDTIGNIKAEEHLLSRCDDWSIQGENNTLSFPSYYIDEDAVICLDGDRCKIRSGVATAEEDLNFDTSIACDSCDIWYHAFCVGFNPECTTSESSWLCPRCITEEAQQKSNGGSMQNLGSCPAPINLYQLGYTVEPSFSGRLSVSVADDGETAVVVSMVEGQPNSDPCKTSLSEFGHNFKADNECETSLSDTNSGNEKLDMQLENSGCIELICDSLINSNENESNACAPENEKDSESFLDMSAAMDCMPAEVDFIGKSLPSLEGAAAELTVTLPDNDEVLPPLAPSTSENASCCYSVTEIDSKTTDAGAICNPCSPDGSKVPSPSHDNSETTNEDVENKSTIDLQLGFSATTSSADGTSADFKMGITDDIKPKNNEISEPTRKHGEEMQPHITSAACLISKTRKKEMVSLHPAKKAKSDGKSLILPVRSQVNASVFGNAKSSARIALDNDDYLTYTAAEETKSPDIMNAVQEKPRYRDGPAGPKTAHESTDKKDFAPGLRVKKIMRRSGEEKESSILIQKLGKEIRDAVQDKSCDNVGNHNDFDVKLLTAFRAAIVKPKEEPSNKLGPSRIGMKKSFLQKGKIRENLTKKIYATSTGRRKRAWDRDCEIEFWKPRCTKSKSEKVETLHSILEVLKKATNSNSGTDQGPDGKTTDSILSRVYLADTSVFPRKDDIKPLSALAGSSLTVNESGIVKTPTDITRRLEPVKVVSSDCTGKTPGTLNFMKQASSRKENSDGMATKSPQISESSGSKGGTHNPKKLGSHSDNIKSDKRRWAMEVLARKNASANLSAGGGNGDDKEDALKRNYPLLAQLPMDMRPVLAPSNHKKVPPSVRQVQLYHITEHYLRRTNLPLMRRTADTELAVADAVNIEKEIFERSNSKLVYINLCSNALSQCCNKQPLSETIATSSTIAEVTDLAEETSSHPTAGKWNNVEEALKLAGLSDSPPSSPCSPTRDVSKADDPREITREQGLENILDMDSRPELDIYGDFEYDLEDEGYIGVSTQLQQQNDPKLKVVFSTLKCEESDKHKAYISDNETTIVRYEKKDMLQCDTGDTLNEIKADATLTPKLSEGEMLKEPSLAEFEELYGPEDLSINKMPDEATGEVDHPMKVEEATKSRIACESDKYESRTRATTSEFEIEGCAENSFADGRAPLNHESCGTESSPAHSQMSKNPAKERKVKLTNNKPSDASNSVSKKVEAYIKEHIRPLCKSGVITVEQYRWAVKKTADKVMKYHGQAKNASFLIKEGEKVKKLAMGYVEASQQQEL</sequence>
<dbReference type="GO" id="GO:0016567">
    <property type="term" value="P:protein ubiquitination"/>
    <property type="evidence" value="ECO:0007669"/>
    <property type="project" value="TreeGrafter"/>
</dbReference>